<reference evidence="4" key="2">
    <citation type="submission" date="2020-09" db="EMBL/GenBank/DDBJ databases">
        <authorList>
            <person name="Sun Q."/>
            <person name="Ohkuma M."/>
        </authorList>
    </citation>
    <scope>NUCLEOTIDE SEQUENCE</scope>
    <source>
        <strain evidence="4">JCM 4059</strain>
    </source>
</reference>
<feature type="domain" description="DUF2399" evidence="2">
    <location>
        <begin position="264"/>
        <end position="414"/>
    </location>
</feature>
<sequence>MGVSTGPPEEAVDLGRLRRLLGTPDLAWLVERTRRRMEREQPLTGSVSLDRPTEAQRLAAERLLGRAPRGGRSLSVRLDAVDAVLRRSGISPAGLATAVTALTGPVTRLGQARRDASRAWEQAYEPLHALGGDLPRLRAWTDRLRADGLVRRLARDPAAARTLLDSAARVLRELPADPAVSLPAFAARVTGSAHALDDGTPLATLTLSGIRALTGFPDGSGAEWRRDAWASAGLLRDELSSTVLTLNLRGTPALDWAAGQGEPCVLTLRQLARAPLPTAPPVVHVCENPAVVAAAADAHGPGCPPLVCLQGQPSAAAVTLLRHLHAGGTTLLYHGDFDWGGIRIAAALLRRVPWRPWRYEAGDYVAVAGTARSLPPLAGAPAEAPWDPALAPAMAEAGVRVEEEAALGLLLGDLAPEGRGGRGVRRRAGGGSRAVTLEE</sequence>
<dbReference type="EMBL" id="BNBD01000001">
    <property type="protein sequence ID" value="GHF23860.1"/>
    <property type="molecule type" value="Genomic_DNA"/>
</dbReference>
<dbReference type="Pfam" id="PF11796">
    <property type="entry name" value="DUF3323"/>
    <property type="match status" value="1"/>
</dbReference>
<reference evidence="4" key="1">
    <citation type="journal article" date="2014" name="Int. J. Syst. Evol. Microbiol.">
        <title>Complete genome sequence of Corynebacterium casei LMG S-19264T (=DSM 44701T), isolated from a smear-ripened cheese.</title>
        <authorList>
            <consortium name="US DOE Joint Genome Institute (JGI-PGF)"/>
            <person name="Walter F."/>
            <person name="Albersmeier A."/>
            <person name="Kalinowski J."/>
            <person name="Ruckert C."/>
        </authorList>
    </citation>
    <scope>NUCLEOTIDE SEQUENCE</scope>
    <source>
        <strain evidence="4">JCM 4059</strain>
    </source>
</reference>
<dbReference type="Pfam" id="PF09664">
    <property type="entry name" value="DUF2399"/>
    <property type="match status" value="1"/>
</dbReference>
<dbReference type="InterPro" id="IPR024466">
    <property type="entry name" value="CHP02679_N"/>
</dbReference>
<proteinExistence type="predicted"/>
<comment type="caution">
    <text evidence="4">The sequence shown here is derived from an EMBL/GenBank/DDBJ whole genome shotgun (WGS) entry which is preliminary data.</text>
</comment>
<dbReference type="NCBIfam" id="TIGR02679">
    <property type="entry name" value="TIGR02679 family protein"/>
    <property type="match status" value="1"/>
</dbReference>
<dbReference type="InterPro" id="IPR013495">
    <property type="entry name" value="CHP02679"/>
</dbReference>
<evidence type="ECO:0000313" key="4">
    <source>
        <dbReference type="EMBL" id="GHF23860.1"/>
    </source>
</evidence>
<accession>A0A919AUJ0</accession>
<dbReference type="Proteomes" id="UP000638313">
    <property type="component" value="Unassembled WGS sequence"/>
</dbReference>
<organism evidence="4 5">
    <name type="scientific">Streptomyces mashuensis</name>
    <dbReference type="NCBI Taxonomy" id="33904"/>
    <lineage>
        <taxon>Bacteria</taxon>
        <taxon>Bacillati</taxon>
        <taxon>Actinomycetota</taxon>
        <taxon>Actinomycetes</taxon>
        <taxon>Kitasatosporales</taxon>
        <taxon>Streptomycetaceae</taxon>
        <taxon>Streptomyces</taxon>
    </lineage>
</organism>
<evidence type="ECO:0008006" key="6">
    <source>
        <dbReference type="Google" id="ProtNLM"/>
    </source>
</evidence>
<dbReference type="InterPro" id="IPR024465">
    <property type="entry name" value="DUF2399"/>
</dbReference>
<evidence type="ECO:0000256" key="1">
    <source>
        <dbReference type="SAM" id="MobiDB-lite"/>
    </source>
</evidence>
<evidence type="ECO:0000313" key="5">
    <source>
        <dbReference type="Proteomes" id="UP000638313"/>
    </source>
</evidence>
<evidence type="ECO:0000259" key="3">
    <source>
        <dbReference type="Pfam" id="PF11796"/>
    </source>
</evidence>
<gene>
    <name evidence="4" type="ORF">GCM10010218_00350</name>
</gene>
<protein>
    <recommendedName>
        <fullName evidence="6">TIGR02679 family protein</fullName>
    </recommendedName>
</protein>
<evidence type="ECO:0000259" key="2">
    <source>
        <dbReference type="Pfam" id="PF09664"/>
    </source>
</evidence>
<name>A0A919AUJ0_9ACTN</name>
<feature type="domain" description="Conserved hypothetical protein CHP02679 N terminus" evidence="3">
    <location>
        <begin position="43"/>
        <end position="249"/>
    </location>
</feature>
<feature type="region of interest" description="Disordered" evidence="1">
    <location>
        <begin position="413"/>
        <end position="439"/>
    </location>
</feature>
<keyword evidence="5" id="KW-1185">Reference proteome</keyword>
<dbReference type="AlphaFoldDB" id="A0A919AUJ0"/>